<name>A0A938XZ86_9BACL</name>
<dbReference type="InterPro" id="IPR036388">
    <property type="entry name" value="WH-like_DNA-bd_sf"/>
</dbReference>
<comment type="caution">
    <text evidence="4">The sequence shown here is derived from an EMBL/GenBank/DDBJ whole genome shotgun (WGS) entry which is preliminary data.</text>
</comment>
<evidence type="ECO:0000313" key="5">
    <source>
        <dbReference type="Proteomes" id="UP000717624"/>
    </source>
</evidence>
<dbReference type="Gene3D" id="1.10.10.10">
    <property type="entry name" value="Winged helix-like DNA-binding domain superfamily/Winged helix DNA-binding domain"/>
    <property type="match status" value="1"/>
</dbReference>
<dbReference type="Proteomes" id="UP000717624">
    <property type="component" value="Unassembled WGS sequence"/>
</dbReference>
<keyword evidence="5" id="KW-1185">Reference proteome</keyword>
<feature type="domain" description="WCX" evidence="3">
    <location>
        <begin position="256"/>
        <end position="326"/>
    </location>
</feature>
<reference evidence="4" key="1">
    <citation type="submission" date="2021-01" db="EMBL/GenBank/DDBJ databases">
        <title>Genomic Encyclopedia of Type Strains, Phase IV (KMG-IV): sequencing the most valuable type-strain genomes for metagenomic binning, comparative biology and taxonomic classification.</title>
        <authorList>
            <person name="Goeker M."/>
        </authorList>
    </citation>
    <scope>NUCLEOTIDE SEQUENCE</scope>
    <source>
        <strain evidence="4">DSM 25523</strain>
    </source>
</reference>
<organism evidence="4 5">
    <name type="scientific">Brevibacillus fulvus</name>
    <dbReference type="NCBI Taxonomy" id="1125967"/>
    <lineage>
        <taxon>Bacteria</taxon>
        <taxon>Bacillati</taxon>
        <taxon>Bacillota</taxon>
        <taxon>Bacilli</taxon>
        <taxon>Bacillales</taxon>
        <taxon>Paenibacillaceae</taxon>
        <taxon>Brevibacillus</taxon>
    </lineage>
</organism>
<evidence type="ECO:0000313" key="4">
    <source>
        <dbReference type="EMBL" id="MBM7589131.1"/>
    </source>
</evidence>
<dbReference type="Pfam" id="PF08279">
    <property type="entry name" value="HTH_11"/>
    <property type="match status" value="1"/>
</dbReference>
<dbReference type="InterPro" id="IPR013196">
    <property type="entry name" value="HTH_11"/>
</dbReference>
<sequence>MWGIGGRQTGQLKTMRMLQLFQRFLQGEVISKQRMAQFFQVSEKAIQRDIEDLRSYLAMMSHYDQAVAIEYDAKQRGYRLRGEPNGQLNSSEVYSIIKILLESRAFSGEEMNRSIEKLLHLVSPEESKLIQEMVRNERFLYVPVQHNQPMFQKMWDVGRAVRQQRRMKIAYKRVGDSSPVMRLVEPVGLIFSEFYFYALAYLDGYPREFPVIYRLDRIESYELMPGHFHIPDQQRFQEGEFRKRVQFMQTGQLLTITFRFWGASLEAVLDRLPNAVVTMDGDTAIIEAKVFGRGIKMWLLSQAQYVEVVKPAEFREELKQTIEAMATLYKNGDTRSTEQGMDKEAP</sequence>
<protein>
    <submittedName>
        <fullName evidence="4">DNA-binding transcriptional regulator YafY</fullName>
    </submittedName>
</protein>
<dbReference type="GO" id="GO:0003677">
    <property type="term" value="F:DNA binding"/>
    <property type="evidence" value="ECO:0007669"/>
    <property type="project" value="UniProtKB-KW"/>
</dbReference>
<proteinExistence type="predicted"/>
<dbReference type="InterPro" id="IPR057727">
    <property type="entry name" value="WCX_dom"/>
</dbReference>
<dbReference type="PROSITE" id="PS52050">
    <property type="entry name" value="WYL"/>
    <property type="match status" value="1"/>
</dbReference>
<dbReference type="RefSeq" id="WP_338028517.1">
    <property type="nucleotide sequence ID" value="NZ_BAABIN010000015.1"/>
</dbReference>
<dbReference type="EMBL" id="JAFBEB010000002">
    <property type="protein sequence ID" value="MBM7589131.1"/>
    <property type="molecule type" value="Genomic_DNA"/>
</dbReference>
<accession>A0A938XZ86</accession>
<dbReference type="Pfam" id="PF25583">
    <property type="entry name" value="WCX"/>
    <property type="match status" value="1"/>
</dbReference>
<feature type="domain" description="Helix-turn-helix type 11" evidence="1">
    <location>
        <begin position="16"/>
        <end position="79"/>
    </location>
</feature>
<dbReference type="PANTHER" id="PTHR34580">
    <property type="match status" value="1"/>
</dbReference>
<evidence type="ECO:0000259" key="1">
    <source>
        <dbReference type="Pfam" id="PF08279"/>
    </source>
</evidence>
<dbReference type="PANTHER" id="PTHR34580:SF1">
    <property type="entry name" value="PROTEIN PAFC"/>
    <property type="match status" value="1"/>
</dbReference>
<evidence type="ECO:0000259" key="3">
    <source>
        <dbReference type="Pfam" id="PF25583"/>
    </source>
</evidence>
<feature type="domain" description="WYL" evidence="2">
    <location>
        <begin position="157"/>
        <end position="222"/>
    </location>
</feature>
<dbReference type="AlphaFoldDB" id="A0A938XZ86"/>
<keyword evidence="4" id="KW-0238">DNA-binding</keyword>
<gene>
    <name evidence="4" type="ORF">JOD01_000729</name>
</gene>
<dbReference type="InterPro" id="IPR051534">
    <property type="entry name" value="CBASS_pafABC_assoc_protein"/>
</dbReference>
<dbReference type="InterPro" id="IPR026881">
    <property type="entry name" value="WYL_dom"/>
</dbReference>
<dbReference type="Pfam" id="PF13280">
    <property type="entry name" value="WYL"/>
    <property type="match status" value="1"/>
</dbReference>
<evidence type="ECO:0000259" key="2">
    <source>
        <dbReference type="Pfam" id="PF13280"/>
    </source>
</evidence>